<dbReference type="AlphaFoldDB" id="A0A3B0WFL1"/>
<keyword evidence="1" id="KW-1133">Transmembrane helix</keyword>
<sequence length="59" mass="6248">MSTTTQTAQSTTLTLSSTMQIISASLVALVVLYGVGFNEMDVAHNAAHDARHATVFPCH</sequence>
<protein>
    <recommendedName>
        <fullName evidence="3">Cobalt transporter subunit CbtB (Proposed)</fullName>
    </recommendedName>
</protein>
<evidence type="ECO:0000256" key="1">
    <source>
        <dbReference type="SAM" id="Phobius"/>
    </source>
</evidence>
<dbReference type="Pfam" id="PF09489">
    <property type="entry name" value="CbtB"/>
    <property type="match status" value="1"/>
</dbReference>
<accession>A0A3B0WFL1</accession>
<name>A0A3B0WFL1_9ZZZZ</name>
<feature type="transmembrane region" description="Helical" evidence="1">
    <location>
        <begin position="12"/>
        <end position="35"/>
    </location>
</feature>
<keyword evidence="1" id="KW-0472">Membrane</keyword>
<dbReference type="EMBL" id="UOFF01000049">
    <property type="protein sequence ID" value="VAW54081.1"/>
    <property type="molecule type" value="Genomic_DNA"/>
</dbReference>
<proteinExistence type="predicted"/>
<reference evidence="2" key="1">
    <citation type="submission" date="2018-06" db="EMBL/GenBank/DDBJ databases">
        <authorList>
            <person name="Zhirakovskaya E."/>
        </authorList>
    </citation>
    <scope>NUCLEOTIDE SEQUENCE</scope>
</reference>
<organism evidence="2">
    <name type="scientific">hydrothermal vent metagenome</name>
    <dbReference type="NCBI Taxonomy" id="652676"/>
    <lineage>
        <taxon>unclassified sequences</taxon>
        <taxon>metagenomes</taxon>
        <taxon>ecological metagenomes</taxon>
    </lineage>
</organism>
<dbReference type="InterPro" id="IPR012667">
    <property type="entry name" value="CbtB_put"/>
</dbReference>
<evidence type="ECO:0000313" key="2">
    <source>
        <dbReference type="EMBL" id="VAW54081.1"/>
    </source>
</evidence>
<evidence type="ECO:0008006" key="3">
    <source>
        <dbReference type="Google" id="ProtNLM"/>
    </source>
</evidence>
<keyword evidence="1" id="KW-0812">Transmembrane</keyword>
<gene>
    <name evidence="2" type="ORF">MNBD_GAMMA07-459</name>
</gene>